<evidence type="ECO:0000256" key="2">
    <source>
        <dbReference type="SAM" id="Phobius"/>
    </source>
</evidence>
<keyword evidence="3" id="KW-0732">Signal</keyword>
<feature type="signal peptide" evidence="3">
    <location>
        <begin position="1"/>
        <end position="19"/>
    </location>
</feature>
<organism evidence="4 5">
    <name type="scientific">Aedes albopictus</name>
    <name type="common">Asian tiger mosquito</name>
    <name type="synonym">Stegomyia albopicta</name>
    <dbReference type="NCBI Taxonomy" id="7160"/>
    <lineage>
        <taxon>Eukaryota</taxon>
        <taxon>Metazoa</taxon>
        <taxon>Ecdysozoa</taxon>
        <taxon>Arthropoda</taxon>
        <taxon>Hexapoda</taxon>
        <taxon>Insecta</taxon>
        <taxon>Pterygota</taxon>
        <taxon>Neoptera</taxon>
        <taxon>Endopterygota</taxon>
        <taxon>Diptera</taxon>
        <taxon>Nematocera</taxon>
        <taxon>Culicoidea</taxon>
        <taxon>Culicidae</taxon>
        <taxon>Culicinae</taxon>
        <taxon>Aedini</taxon>
        <taxon>Aedes</taxon>
        <taxon>Stegomyia</taxon>
    </lineage>
</organism>
<accession>A0ABM1ZKB9</accession>
<evidence type="ECO:0000256" key="1">
    <source>
        <dbReference type="SAM" id="MobiDB-lite"/>
    </source>
</evidence>
<feature type="region of interest" description="Disordered" evidence="1">
    <location>
        <begin position="175"/>
        <end position="200"/>
    </location>
</feature>
<keyword evidence="2" id="KW-0812">Transmembrane</keyword>
<name>A0ABM1ZKB9_AEDAL</name>
<reference evidence="5" key="1">
    <citation type="journal article" date="2015" name="Proc. Natl. Acad. Sci. U.S.A.">
        <title>Genome sequence of the Asian Tiger mosquito, Aedes albopictus, reveals insights into its biology, genetics, and evolution.</title>
        <authorList>
            <person name="Chen X.G."/>
            <person name="Jiang X."/>
            <person name="Gu J."/>
            <person name="Xu M."/>
            <person name="Wu Y."/>
            <person name="Deng Y."/>
            <person name="Zhang C."/>
            <person name="Bonizzoni M."/>
            <person name="Dermauw W."/>
            <person name="Vontas J."/>
            <person name="Armbruster P."/>
            <person name="Huang X."/>
            <person name="Yang Y."/>
            <person name="Zhang H."/>
            <person name="He W."/>
            <person name="Peng H."/>
            <person name="Liu Y."/>
            <person name="Wu K."/>
            <person name="Chen J."/>
            <person name="Lirakis M."/>
            <person name="Topalis P."/>
            <person name="Van Leeuwen T."/>
            <person name="Hall A.B."/>
            <person name="Jiang X."/>
            <person name="Thorpe C."/>
            <person name="Mueller R.L."/>
            <person name="Sun C."/>
            <person name="Waterhouse R.M."/>
            <person name="Yan G."/>
            <person name="Tu Z.J."/>
            <person name="Fang X."/>
            <person name="James A.A."/>
        </authorList>
    </citation>
    <scope>NUCLEOTIDE SEQUENCE [LARGE SCALE GENOMIC DNA]</scope>
    <source>
        <strain evidence="5">Foshan</strain>
    </source>
</reference>
<dbReference type="RefSeq" id="XP_029720513.2">
    <property type="nucleotide sequence ID" value="XM_029864653.2"/>
</dbReference>
<evidence type="ECO:0000256" key="3">
    <source>
        <dbReference type="SAM" id="SignalP"/>
    </source>
</evidence>
<keyword evidence="2" id="KW-0472">Membrane</keyword>
<evidence type="ECO:0000313" key="5">
    <source>
        <dbReference type="Proteomes" id="UP000069940"/>
    </source>
</evidence>
<dbReference type="EnsemblMetazoa" id="AALFPA23_019305.R28392">
    <property type="protein sequence ID" value="AALFPA23_019305.P28392"/>
    <property type="gene ID" value="AALFPA23_019305"/>
</dbReference>
<evidence type="ECO:0000313" key="4">
    <source>
        <dbReference type="EnsemblMetazoa" id="AALFPA23_019305.P28392"/>
    </source>
</evidence>
<protein>
    <submittedName>
        <fullName evidence="4">Uncharacterized protein</fullName>
    </submittedName>
</protein>
<feature type="chain" id="PRO_5046295341" evidence="3">
    <location>
        <begin position="20"/>
        <end position="484"/>
    </location>
</feature>
<keyword evidence="2" id="KW-1133">Transmembrane helix</keyword>
<keyword evidence="5" id="KW-1185">Reference proteome</keyword>
<feature type="region of interest" description="Disordered" evidence="1">
    <location>
        <begin position="216"/>
        <end position="269"/>
    </location>
</feature>
<reference evidence="4" key="2">
    <citation type="submission" date="2025-05" db="UniProtKB">
        <authorList>
            <consortium name="EnsemblMetazoa"/>
        </authorList>
    </citation>
    <scope>IDENTIFICATION</scope>
    <source>
        <strain evidence="4">Foshan</strain>
    </source>
</reference>
<dbReference type="Proteomes" id="UP000069940">
    <property type="component" value="Unassembled WGS sequence"/>
</dbReference>
<feature type="transmembrane region" description="Helical" evidence="2">
    <location>
        <begin position="314"/>
        <end position="336"/>
    </location>
</feature>
<feature type="compositionally biased region" description="Pro residues" evidence="1">
    <location>
        <begin position="246"/>
        <end position="260"/>
    </location>
</feature>
<proteinExistence type="predicted"/>
<sequence>MKFAVPTIVLAFLIGKCSAKGMEPSVFTIDMNDILNENLMPASFLMLEGPESSEELPMEGRTESAAAVDPENNLVNLTREDGTFGTAFSTMGFHRKMINSYLCNGFVANQIMSEVIPGSFGISRRVGTGVVIADNGVPLSKDAMLFDQGSSGYVDWLSKSTTLDDIYRNYLSSSFNGTDHTNHRSDGMHPISNPRTGEDEYFDEGVITGYAVHHPDPQTMQQAQPAQPPYHGPYNSYQQQHRSPYNPNPYQHPNPPPPAYAPQQAPSHTHNQYELLQGETPYNGARGDYGYHTSIGIEEKSIGKGLGLKDLFDIALTTLAFLSFGMFILQVIMCITMTKTDANMMMIPVDGEVDGDGSVEVRRRTARALLDMESARLREINEIARKLLDSMDAAVFARRDEGQCVQRVICESQQLSKELKYARGYWMSVWNLGVSWLTGSMVDPDSSSGATLGCLRAILVGLGGGKCEKVYGCTKVQNTGSKKS</sequence>
<dbReference type="GeneID" id="115262247"/>